<dbReference type="InterPro" id="IPR011051">
    <property type="entry name" value="RmlC_Cupin_sf"/>
</dbReference>
<dbReference type="PANTHER" id="PTHR43280:SF32">
    <property type="entry name" value="TRANSCRIPTIONAL REGULATORY PROTEIN"/>
    <property type="match status" value="1"/>
</dbReference>
<evidence type="ECO:0000256" key="2">
    <source>
        <dbReference type="ARBA" id="ARBA00023125"/>
    </source>
</evidence>
<dbReference type="Gene3D" id="1.10.10.60">
    <property type="entry name" value="Homeodomain-like"/>
    <property type="match status" value="1"/>
</dbReference>
<keyword evidence="6" id="KW-1185">Reference proteome</keyword>
<dbReference type="Gene3D" id="2.60.120.10">
    <property type="entry name" value="Jelly Rolls"/>
    <property type="match status" value="1"/>
</dbReference>
<evidence type="ECO:0000256" key="1">
    <source>
        <dbReference type="ARBA" id="ARBA00023015"/>
    </source>
</evidence>
<accession>A0A7X3LT83</accession>
<evidence type="ECO:0000256" key="3">
    <source>
        <dbReference type="ARBA" id="ARBA00023163"/>
    </source>
</evidence>
<sequence>MNRAFSNIPDYGLYGEPAGPGLPDVLHVESISARSSARRWRISTHRHAALHQIFWIESGGGVISFSDMEKSITPRTLINIPAGVVHGFRFAPQTEGAVITVPLEVFAPIRAELDPGGLLSHAALRSGIAESPPALAEMFAEHGAVRPFRAGALKAHAGLIAAWAARQIVPHALAPDTGDNAGARLLKRFQALVEHRFTEKHGPSNYADELGVTTAHLTRICREHLGKPASQVLRDRQMLEARRLLAYTQMTVAEVADRLGISDPGYFSRLFSAQMGLSPRAFRQGFTDRPS</sequence>
<dbReference type="SUPFAM" id="SSF51182">
    <property type="entry name" value="RmlC-like cupins"/>
    <property type="match status" value="1"/>
</dbReference>
<keyword evidence="2" id="KW-0238">DNA-binding</keyword>
<organism evidence="5 6">
    <name type="scientific">Stappia sediminis</name>
    <dbReference type="NCBI Taxonomy" id="2692190"/>
    <lineage>
        <taxon>Bacteria</taxon>
        <taxon>Pseudomonadati</taxon>
        <taxon>Pseudomonadota</taxon>
        <taxon>Alphaproteobacteria</taxon>
        <taxon>Hyphomicrobiales</taxon>
        <taxon>Stappiaceae</taxon>
        <taxon>Stappia</taxon>
    </lineage>
</organism>
<dbReference type="PROSITE" id="PS01124">
    <property type="entry name" value="HTH_ARAC_FAMILY_2"/>
    <property type="match status" value="1"/>
</dbReference>
<reference evidence="5 6" key="1">
    <citation type="submission" date="2019-12" db="EMBL/GenBank/DDBJ databases">
        <authorList>
            <person name="Li M."/>
        </authorList>
    </citation>
    <scope>NUCLEOTIDE SEQUENCE [LARGE SCALE GENOMIC DNA]</scope>
    <source>
        <strain evidence="5 6">GBMRC 2046</strain>
    </source>
</reference>
<dbReference type="AlphaFoldDB" id="A0A7X3LT83"/>
<protein>
    <submittedName>
        <fullName evidence="5">Helix-turn-helix domain-containing protein</fullName>
    </submittedName>
</protein>
<evidence type="ECO:0000313" key="6">
    <source>
        <dbReference type="Proteomes" id="UP000433101"/>
    </source>
</evidence>
<dbReference type="EMBL" id="WUMV01000003">
    <property type="protein sequence ID" value="MXN64661.1"/>
    <property type="molecule type" value="Genomic_DNA"/>
</dbReference>
<evidence type="ECO:0000259" key="4">
    <source>
        <dbReference type="PROSITE" id="PS01124"/>
    </source>
</evidence>
<gene>
    <name evidence="5" type="ORF">GR183_07070</name>
</gene>
<dbReference type="CDD" id="cd06999">
    <property type="entry name" value="cupin_HpaA-like_N"/>
    <property type="match status" value="1"/>
</dbReference>
<proteinExistence type="predicted"/>
<dbReference type="InterPro" id="IPR018062">
    <property type="entry name" value="HTH_AraC-typ_CS"/>
</dbReference>
<dbReference type="InterPro" id="IPR009057">
    <property type="entry name" value="Homeodomain-like_sf"/>
</dbReference>
<dbReference type="InterPro" id="IPR047264">
    <property type="entry name" value="Cupin_HpaA-like_N"/>
</dbReference>
<dbReference type="InterPro" id="IPR014710">
    <property type="entry name" value="RmlC-like_jellyroll"/>
</dbReference>
<comment type="caution">
    <text evidence="5">The sequence shown here is derived from an EMBL/GenBank/DDBJ whole genome shotgun (WGS) entry which is preliminary data.</text>
</comment>
<dbReference type="InterPro" id="IPR018060">
    <property type="entry name" value="HTH_AraC"/>
</dbReference>
<evidence type="ECO:0000313" key="5">
    <source>
        <dbReference type="EMBL" id="MXN64661.1"/>
    </source>
</evidence>
<dbReference type="RefSeq" id="WP_160774922.1">
    <property type="nucleotide sequence ID" value="NZ_WUMV01000003.1"/>
</dbReference>
<keyword evidence="3" id="KW-0804">Transcription</keyword>
<dbReference type="Proteomes" id="UP000433101">
    <property type="component" value="Unassembled WGS sequence"/>
</dbReference>
<dbReference type="PANTHER" id="PTHR43280">
    <property type="entry name" value="ARAC-FAMILY TRANSCRIPTIONAL REGULATOR"/>
    <property type="match status" value="1"/>
</dbReference>
<feature type="domain" description="HTH araC/xylS-type" evidence="4">
    <location>
        <begin position="187"/>
        <end position="285"/>
    </location>
</feature>
<dbReference type="GO" id="GO:0003700">
    <property type="term" value="F:DNA-binding transcription factor activity"/>
    <property type="evidence" value="ECO:0007669"/>
    <property type="project" value="InterPro"/>
</dbReference>
<name>A0A7X3LT83_9HYPH</name>
<keyword evidence="1" id="KW-0805">Transcription regulation</keyword>
<dbReference type="GO" id="GO:0043565">
    <property type="term" value="F:sequence-specific DNA binding"/>
    <property type="evidence" value="ECO:0007669"/>
    <property type="project" value="InterPro"/>
</dbReference>
<dbReference type="PROSITE" id="PS00041">
    <property type="entry name" value="HTH_ARAC_FAMILY_1"/>
    <property type="match status" value="1"/>
</dbReference>
<dbReference type="SUPFAM" id="SSF46689">
    <property type="entry name" value="Homeodomain-like"/>
    <property type="match status" value="1"/>
</dbReference>
<dbReference type="SMART" id="SM00342">
    <property type="entry name" value="HTH_ARAC"/>
    <property type="match status" value="1"/>
</dbReference>
<dbReference type="Pfam" id="PF12833">
    <property type="entry name" value="HTH_18"/>
    <property type="match status" value="1"/>
</dbReference>